<dbReference type="Gene3D" id="3.10.50.40">
    <property type="match status" value="1"/>
</dbReference>
<dbReference type="InterPro" id="IPR046357">
    <property type="entry name" value="PPIase_dom_sf"/>
</dbReference>
<dbReference type="PANTHER" id="PTHR43629:SF2">
    <property type="entry name" value="RHODANESE-LIKE_PPIC DOMAIN-CONTAINING PROTEIN 12, CHLOROPLASTIC"/>
    <property type="match status" value="1"/>
</dbReference>
<feature type="domain" description="PpiC" evidence="8">
    <location>
        <begin position="2"/>
        <end position="91"/>
    </location>
</feature>
<comment type="similarity">
    <text evidence="2">Belongs to the PpiC/parvulin rotamase family.</text>
</comment>
<evidence type="ECO:0000256" key="3">
    <source>
        <dbReference type="ARBA" id="ARBA00022490"/>
    </source>
</evidence>
<keyword evidence="9" id="KW-0413">Isomerase</keyword>
<evidence type="ECO:0000256" key="7">
    <source>
        <dbReference type="ARBA" id="ARBA00046231"/>
    </source>
</evidence>
<organism evidence="9 10">
    <name type="scientific">Candidatus Methanofastidiosum methylothiophilum</name>
    <dbReference type="NCBI Taxonomy" id="1705564"/>
    <lineage>
        <taxon>Archaea</taxon>
        <taxon>Methanobacteriati</taxon>
        <taxon>Methanobacteriota</taxon>
        <taxon>Stenosarchaea group</taxon>
        <taxon>Candidatus Methanofastidiosia</taxon>
        <taxon>Candidatus Methanofastidiosales</taxon>
        <taxon>Candidatus Methanofastidiosaceae</taxon>
        <taxon>Candidatus Methanofastidiosum</taxon>
    </lineage>
</organism>
<proteinExistence type="inferred from homology"/>
<comment type="caution">
    <text evidence="9">The sequence shown here is derived from an EMBL/GenBank/DDBJ whole genome shotgun (WGS) entry which is preliminary data.</text>
</comment>
<evidence type="ECO:0000256" key="2">
    <source>
        <dbReference type="ARBA" id="ARBA00007656"/>
    </source>
</evidence>
<dbReference type="PROSITE" id="PS01096">
    <property type="entry name" value="PPIC_PPIASE_1"/>
    <property type="match status" value="1"/>
</dbReference>
<name>A0A150J4W8_9EURY</name>
<dbReference type="GO" id="GO:0005737">
    <property type="term" value="C:cytoplasm"/>
    <property type="evidence" value="ECO:0007669"/>
    <property type="project" value="UniProtKB-SubCell"/>
</dbReference>
<comment type="subcellular location">
    <subcellularLocation>
        <location evidence="1">Cytoplasm</location>
    </subcellularLocation>
</comment>
<sequence>MVKEVHAAHILVKSEELAKEVLEKIKRGDNFSELAKKFSQCPSGKKGGDLGFFSRQKMVKEFEKAAFEGNVGSVVGPVKTQFGWHLIKILEKK</sequence>
<keyword evidence="3" id="KW-0963">Cytoplasm</keyword>
<evidence type="ECO:0000313" key="10">
    <source>
        <dbReference type="Proteomes" id="UP000075398"/>
    </source>
</evidence>
<dbReference type="Proteomes" id="UP000075398">
    <property type="component" value="Unassembled WGS sequence"/>
</dbReference>
<evidence type="ECO:0000256" key="1">
    <source>
        <dbReference type="ARBA" id="ARBA00004496"/>
    </source>
</evidence>
<evidence type="ECO:0000259" key="8">
    <source>
        <dbReference type="PROSITE" id="PS50198"/>
    </source>
</evidence>
<comment type="function">
    <text evidence="7">PPIases accelerate the folding of proteins. It prefers amino acid residues with hydrophobic side chains like leucine and phenylalanine in the P1 position of the peptides substrates.</text>
</comment>
<accession>A0A150J4W8</accession>
<dbReference type="PROSITE" id="PS50198">
    <property type="entry name" value="PPIC_PPIASE_2"/>
    <property type="match status" value="1"/>
</dbReference>
<evidence type="ECO:0000256" key="5">
    <source>
        <dbReference type="ARBA" id="ARBA00041926"/>
    </source>
</evidence>
<dbReference type="GO" id="GO:0003755">
    <property type="term" value="F:peptidyl-prolyl cis-trans isomerase activity"/>
    <property type="evidence" value="ECO:0007669"/>
    <property type="project" value="InterPro"/>
</dbReference>
<reference evidence="9 10" key="1">
    <citation type="journal article" date="2016" name="ISME J.">
        <title>Chasing the elusive Euryarchaeota class WSA2: genomes reveal a uniquely fastidious methyl-reducing methanogen.</title>
        <authorList>
            <person name="Nobu M.K."/>
            <person name="Narihiro T."/>
            <person name="Kuroda K."/>
            <person name="Mei R."/>
            <person name="Liu W.T."/>
        </authorList>
    </citation>
    <scope>NUCLEOTIDE SEQUENCE [LARGE SCALE GENOMIC DNA]</scope>
    <source>
        <strain evidence="9">U1lsi0528_Bin055</strain>
    </source>
</reference>
<dbReference type="PANTHER" id="PTHR43629">
    <property type="entry name" value="PEPTIDYL-PROLYL CIS-TRANS ISOMERASE"/>
    <property type="match status" value="1"/>
</dbReference>
<dbReference type="PATRIC" id="fig|1705409.3.peg.927"/>
<evidence type="ECO:0000256" key="6">
    <source>
        <dbReference type="ARBA" id="ARBA00043072"/>
    </source>
</evidence>
<protein>
    <recommendedName>
        <fullName evidence="4">Peptidyl-prolyl cis-trans isomerase C</fullName>
    </recommendedName>
    <alternativeName>
        <fullName evidence="6">Parvulin</fullName>
    </alternativeName>
    <alternativeName>
        <fullName evidence="5">Rotamase C</fullName>
    </alternativeName>
</protein>
<evidence type="ECO:0000256" key="4">
    <source>
        <dbReference type="ARBA" id="ARBA00040926"/>
    </source>
</evidence>
<gene>
    <name evidence="9" type="ORF">AMQ22_00902</name>
</gene>
<dbReference type="SUPFAM" id="SSF54534">
    <property type="entry name" value="FKBP-like"/>
    <property type="match status" value="1"/>
</dbReference>
<dbReference type="InterPro" id="IPR023058">
    <property type="entry name" value="PPIase_PpiC_CS"/>
</dbReference>
<dbReference type="InterPro" id="IPR000297">
    <property type="entry name" value="PPIase_PpiC"/>
</dbReference>
<dbReference type="STRING" id="1705564.APG08_00200"/>
<dbReference type="InterPro" id="IPR052204">
    <property type="entry name" value="PpiC/parvulin_rotamase"/>
</dbReference>
<dbReference type="AlphaFoldDB" id="A0A150J4W8"/>
<dbReference type="EMBL" id="LNGC01000028">
    <property type="protein sequence ID" value="KYC52279.1"/>
    <property type="molecule type" value="Genomic_DNA"/>
</dbReference>
<evidence type="ECO:0000313" key="9">
    <source>
        <dbReference type="EMBL" id="KYC52279.1"/>
    </source>
</evidence>
<dbReference type="Pfam" id="PF13616">
    <property type="entry name" value="Rotamase_3"/>
    <property type="match status" value="1"/>
</dbReference>